<dbReference type="Proteomes" id="UP000266178">
    <property type="component" value="Unassembled WGS sequence"/>
</dbReference>
<dbReference type="SUPFAM" id="SSF46894">
    <property type="entry name" value="C-terminal effector domain of the bipartite response regulators"/>
    <property type="match status" value="1"/>
</dbReference>
<dbReference type="GO" id="GO:0006355">
    <property type="term" value="P:regulation of DNA-templated transcription"/>
    <property type="evidence" value="ECO:0007669"/>
    <property type="project" value="InterPro"/>
</dbReference>
<dbReference type="GO" id="GO:0003677">
    <property type="term" value="F:DNA binding"/>
    <property type="evidence" value="ECO:0007669"/>
    <property type="project" value="InterPro"/>
</dbReference>
<accession>A0A399F6R7</accession>
<gene>
    <name evidence="2" type="ORF">Mgrana_01785</name>
</gene>
<dbReference type="PANTHER" id="PTHR35807:SF2">
    <property type="entry name" value="TRANSCRIPTIONAL ACTIVATOR DOMAIN"/>
    <property type="match status" value="1"/>
</dbReference>
<dbReference type="RefSeq" id="WP_119357269.1">
    <property type="nucleotide sequence ID" value="NZ_BJXM01000008.1"/>
</dbReference>
<dbReference type="SMART" id="SM01043">
    <property type="entry name" value="BTAD"/>
    <property type="match status" value="1"/>
</dbReference>
<dbReference type="OrthoDB" id="27092at2"/>
<evidence type="ECO:0000259" key="1">
    <source>
        <dbReference type="SMART" id="SM01043"/>
    </source>
</evidence>
<reference evidence="2 3" key="1">
    <citation type="submission" date="2018-08" db="EMBL/GenBank/DDBJ databases">
        <title>Meiothermus granaticius genome AF-68 sequencing project.</title>
        <authorList>
            <person name="Da Costa M.S."/>
            <person name="Albuquerque L."/>
            <person name="Raposo P."/>
            <person name="Froufe H.J.C."/>
            <person name="Barroso C.S."/>
            <person name="Egas C."/>
        </authorList>
    </citation>
    <scope>NUCLEOTIDE SEQUENCE [LARGE SCALE GENOMIC DNA]</scope>
    <source>
        <strain evidence="2 3">AF-68</strain>
    </source>
</reference>
<sequence>MAALENLRIFTLGTAEVWLNGAPVQWRADSARELFFYLLCQPTGHTREHIIETLWNTKPGPASSNRFRVTVHRIRVALGWSGAVQEEYGRYRLSPEIVQAADFQIFAQALAEAQREISPLRRLERYQHALALYRGEFLPLEEGEWARETREQLRSAFVQAQLELAHLLCGQGNCPGSLEAQSRALQVDPYLGENHHQNYMRCLWHLKGKYASIEYYRRFVRFLHDEIGDTPMPETIQLAEQIKGDLEAYQTEECPFARRLTQSAAPVR</sequence>
<dbReference type="EMBL" id="QWLB01000021">
    <property type="protein sequence ID" value="RIH92354.1"/>
    <property type="molecule type" value="Genomic_DNA"/>
</dbReference>
<feature type="domain" description="Bacterial transcriptional activator" evidence="1">
    <location>
        <begin position="101"/>
        <end position="243"/>
    </location>
</feature>
<name>A0A399F6R7_9DEIN</name>
<evidence type="ECO:0000313" key="3">
    <source>
        <dbReference type="Proteomes" id="UP000266178"/>
    </source>
</evidence>
<dbReference type="InterPro" id="IPR005158">
    <property type="entry name" value="BTAD"/>
</dbReference>
<evidence type="ECO:0000313" key="2">
    <source>
        <dbReference type="EMBL" id="RIH92354.1"/>
    </source>
</evidence>
<dbReference type="Pfam" id="PF03704">
    <property type="entry name" value="BTAD"/>
    <property type="match status" value="1"/>
</dbReference>
<dbReference type="SUPFAM" id="SSF48452">
    <property type="entry name" value="TPR-like"/>
    <property type="match status" value="1"/>
</dbReference>
<protein>
    <submittedName>
        <fullName evidence="2">Bacterial transcriptional activator domain protein</fullName>
    </submittedName>
</protein>
<dbReference type="InterPro" id="IPR011990">
    <property type="entry name" value="TPR-like_helical_dom_sf"/>
</dbReference>
<dbReference type="AlphaFoldDB" id="A0A399F6R7"/>
<comment type="caution">
    <text evidence="2">The sequence shown here is derived from an EMBL/GenBank/DDBJ whole genome shotgun (WGS) entry which is preliminary data.</text>
</comment>
<dbReference type="InterPro" id="IPR051677">
    <property type="entry name" value="AfsR-DnrI-RedD_regulator"/>
</dbReference>
<dbReference type="InterPro" id="IPR016032">
    <property type="entry name" value="Sig_transdc_resp-reg_C-effctor"/>
</dbReference>
<organism evidence="2 3">
    <name type="scientific">Meiothermus granaticius NBRC 107808</name>
    <dbReference type="NCBI Taxonomy" id="1227551"/>
    <lineage>
        <taxon>Bacteria</taxon>
        <taxon>Thermotogati</taxon>
        <taxon>Deinococcota</taxon>
        <taxon>Deinococci</taxon>
        <taxon>Thermales</taxon>
        <taxon>Thermaceae</taxon>
        <taxon>Meiothermus</taxon>
    </lineage>
</organism>
<keyword evidence="3" id="KW-1185">Reference proteome</keyword>
<dbReference type="Gene3D" id="1.25.40.10">
    <property type="entry name" value="Tetratricopeptide repeat domain"/>
    <property type="match status" value="1"/>
</dbReference>
<dbReference type="PANTHER" id="PTHR35807">
    <property type="entry name" value="TRANSCRIPTIONAL REGULATOR REDD-RELATED"/>
    <property type="match status" value="1"/>
</dbReference>
<dbReference type="Gene3D" id="1.10.10.10">
    <property type="entry name" value="Winged helix-like DNA-binding domain superfamily/Winged helix DNA-binding domain"/>
    <property type="match status" value="1"/>
</dbReference>
<proteinExistence type="predicted"/>
<dbReference type="InterPro" id="IPR036388">
    <property type="entry name" value="WH-like_DNA-bd_sf"/>
</dbReference>